<accession>A0A840MNY5</accession>
<dbReference type="Proteomes" id="UP000575898">
    <property type="component" value="Unassembled WGS sequence"/>
</dbReference>
<sequence length="229" mass="25562">MEQAIAVLLANPIDFACLLLSIILLLGYQQLFRFKTRHNPHYSLFGMSNEARKEWLTMLAARGGDDILAVQTLRNSTMAATFLASTAVLLILGTLSFGAQAGHSENSHLFGIRYGDAHSLLLVKVMIIVLLLISAFFCFTTAIRIFNHLGYVIAVFHDAQKTRTALPRAIMLINRAGGYYSLGMRCYYFLIPYVFWLFGAGYLLAATIGVMIVLYRIDRAPALQMDCDH</sequence>
<dbReference type="PANTHER" id="PTHR31168">
    <property type="entry name" value="OS02G0292800 PROTEIN"/>
    <property type="match status" value="1"/>
</dbReference>
<reference evidence="2 3" key="1">
    <citation type="submission" date="2020-08" db="EMBL/GenBank/DDBJ databases">
        <title>Genomic Encyclopedia of Type Strains, Phase IV (KMG-IV): sequencing the most valuable type-strain genomes for metagenomic binning, comparative biology and taxonomic classification.</title>
        <authorList>
            <person name="Goeker M."/>
        </authorList>
    </citation>
    <scope>NUCLEOTIDE SEQUENCE [LARGE SCALE GENOMIC DNA]</scope>
    <source>
        <strain evidence="2 3">DSM 27165</strain>
    </source>
</reference>
<keyword evidence="1" id="KW-0472">Membrane</keyword>
<dbReference type="EMBL" id="JACHHY010000005">
    <property type="protein sequence ID" value="MBB5017893.1"/>
    <property type="molecule type" value="Genomic_DNA"/>
</dbReference>
<feature type="transmembrane region" description="Helical" evidence="1">
    <location>
        <begin position="194"/>
        <end position="215"/>
    </location>
</feature>
<feature type="transmembrane region" description="Helical" evidence="1">
    <location>
        <begin position="6"/>
        <end position="28"/>
    </location>
</feature>
<evidence type="ECO:0000256" key="1">
    <source>
        <dbReference type="SAM" id="Phobius"/>
    </source>
</evidence>
<feature type="transmembrane region" description="Helical" evidence="1">
    <location>
        <begin position="80"/>
        <end position="101"/>
    </location>
</feature>
<dbReference type="RefSeq" id="WP_184036353.1">
    <property type="nucleotide sequence ID" value="NZ_JACHHY010000005.1"/>
</dbReference>
<organism evidence="2 3">
    <name type="scientific">Chitinivorax tropicus</name>
    <dbReference type="NCBI Taxonomy" id="714531"/>
    <lineage>
        <taxon>Bacteria</taxon>
        <taxon>Pseudomonadati</taxon>
        <taxon>Pseudomonadota</taxon>
        <taxon>Betaproteobacteria</taxon>
        <taxon>Chitinivorax</taxon>
    </lineage>
</organism>
<dbReference type="AlphaFoldDB" id="A0A840MNY5"/>
<keyword evidence="1" id="KW-1133">Transmembrane helix</keyword>
<gene>
    <name evidence="2" type="ORF">HNQ59_001163</name>
</gene>
<proteinExistence type="predicted"/>
<dbReference type="PANTHER" id="PTHR31168:SF1">
    <property type="entry name" value="DUF599 FAMILY PROTEIN"/>
    <property type="match status" value="1"/>
</dbReference>
<evidence type="ECO:0000313" key="3">
    <source>
        <dbReference type="Proteomes" id="UP000575898"/>
    </source>
</evidence>
<comment type="caution">
    <text evidence="2">The sequence shown here is derived from an EMBL/GenBank/DDBJ whole genome shotgun (WGS) entry which is preliminary data.</text>
</comment>
<dbReference type="Pfam" id="PF04654">
    <property type="entry name" value="DUF599"/>
    <property type="match status" value="1"/>
</dbReference>
<keyword evidence="3" id="KW-1185">Reference proteome</keyword>
<evidence type="ECO:0000313" key="2">
    <source>
        <dbReference type="EMBL" id="MBB5017893.1"/>
    </source>
</evidence>
<protein>
    <submittedName>
        <fullName evidence="2">Putative membrane protein</fullName>
    </submittedName>
</protein>
<keyword evidence="1" id="KW-0812">Transmembrane</keyword>
<feature type="transmembrane region" description="Helical" evidence="1">
    <location>
        <begin position="121"/>
        <end position="145"/>
    </location>
</feature>
<name>A0A840MNY5_9PROT</name>
<dbReference type="InterPro" id="IPR006747">
    <property type="entry name" value="DUF599"/>
</dbReference>